<dbReference type="Proteomes" id="UP000238479">
    <property type="component" value="Chromosome 4"/>
</dbReference>
<dbReference type="PANTHER" id="PTHR33116:SF78">
    <property type="entry name" value="OS12G0587133 PROTEIN"/>
    <property type="match status" value="1"/>
</dbReference>
<dbReference type="PANTHER" id="PTHR33116">
    <property type="entry name" value="REVERSE TRANSCRIPTASE ZINC-BINDING DOMAIN-CONTAINING PROTEIN-RELATED-RELATED"/>
    <property type="match status" value="1"/>
</dbReference>
<reference evidence="2 3" key="1">
    <citation type="journal article" date="2018" name="Nat. Genet.">
        <title>The Rosa genome provides new insights in the design of modern roses.</title>
        <authorList>
            <person name="Bendahmane M."/>
        </authorList>
    </citation>
    <scope>NUCLEOTIDE SEQUENCE [LARGE SCALE GENOMIC DNA]</scope>
    <source>
        <strain evidence="3">cv. Old Blush</strain>
    </source>
</reference>
<sequence>MPNHIMSCFKCSKKLTNNIDKQARSFFWGSDMKCAPVAWEEVCQPKSTGGLGIRPSAYFNNAAIAKLAWKVINDQDNWWSQIMRRKYLRKVSFFQAKKKQKNSIAWSGVLDARDLIMKGMRWIIGNGKNIKFWTFNWAFDCHLLHLIPDNKRNMINLEESVAESIINGKWDKAKLAFVLDPNIVKQILSIPLPVCEQEDEYIWGPSSNGKFSIKSATWLQYDHLRKHSQSKLINKLWKLNVQPKIKIFGWLLLRGRLKTRDRLSRFGIINDNSCLLCNRDNETADHLFGYCEFTKEVWRLANINTPVD</sequence>
<accession>A0A2P6QTU5</accession>
<name>A0A2P6QTU5_ROSCH</name>
<dbReference type="EMBL" id="PDCK01000042">
    <property type="protein sequence ID" value="PRQ37611.1"/>
    <property type="molecule type" value="Genomic_DNA"/>
</dbReference>
<dbReference type="Gramene" id="PRQ37611">
    <property type="protein sequence ID" value="PRQ37611"/>
    <property type="gene ID" value="RchiOBHm_Chr4g0404571"/>
</dbReference>
<keyword evidence="2" id="KW-0695">RNA-directed DNA polymerase</keyword>
<comment type="caution">
    <text evidence="2">The sequence shown here is derived from an EMBL/GenBank/DDBJ whole genome shotgun (WGS) entry which is preliminary data.</text>
</comment>
<evidence type="ECO:0000313" key="2">
    <source>
        <dbReference type="EMBL" id="PRQ37611.1"/>
    </source>
</evidence>
<gene>
    <name evidence="2" type="ORF">RchiOBHm_Chr4g0404571</name>
</gene>
<dbReference type="STRING" id="74649.A0A2P6QTU5"/>
<dbReference type="AlphaFoldDB" id="A0A2P6QTU5"/>
<organism evidence="2 3">
    <name type="scientific">Rosa chinensis</name>
    <name type="common">China rose</name>
    <dbReference type="NCBI Taxonomy" id="74649"/>
    <lineage>
        <taxon>Eukaryota</taxon>
        <taxon>Viridiplantae</taxon>
        <taxon>Streptophyta</taxon>
        <taxon>Embryophyta</taxon>
        <taxon>Tracheophyta</taxon>
        <taxon>Spermatophyta</taxon>
        <taxon>Magnoliopsida</taxon>
        <taxon>eudicotyledons</taxon>
        <taxon>Gunneridae</taxon>
        <taxon>Pentapetalae</taxon>
        <taxon>rosids</taxon>
        <taxon>fabids</taxon>
        <taxon>Rosales</taxon>
        <taxon>Rosaceae</taxon>
        <taxon>Rosoideae</taxon>
        <taxon>Rosoideae incertae sedis</taxon>
        <taxon>Rosa</taxon>
    </lineage>
</organism>
<keyword evidence="3" id="KW-1185">Reference proteome</keyword>
<dbReference type="GO" id="GO:0003964">
    <property type="term" value="F:RNA-directed DNA polymerase activity"/>
    <property type="evidence" value="ECO:0007669"/>
    <property type="project" value="UniProtKB-KW"/>
</dbReference>
<dbReference type="InterPro" id="IPR026960">
    <property type="entry name" value="RVT-Znf"/>
</dbReference>
<feature type="domain" description="Reverse transcriptase zinc-binding" evidence="1">
    <location>
        <begin position="220"/>
        <end position="298"/>
    </location>
</feature>
<evidence type="ECO:0000259" key="1">
    <source>
        <dbReference type="Pfam" id="PF13966"/>
    </source>
</evidence>
<protein>
    <submittedName>
        <fullName evidence="2">Putative reverse transcriptase zinc-binding domain-containing protein</fullName>
    </submittedName>
</protein>
<keyword evidence="2" id="KW-0548">Nucleotidyltransferase</keyword>
<dbReference type="OMA" id="WENICTP"/>
<evidence type="ECO:0000313" key="3">
    <source>
        <dbReference type="Proteomes" id="UP000238479"/>
    </source>
</evidence>
<dbReference type="Pfam" id="PF13966">
    <property type="entry name" value="zf-RVT"/>
    <property type="match status" value="1"/>
</dbReference>
<keyword evidence="2" id="KW-0808">Transferase</keyword>
<proteinExistence type="predicted"/>